<accession>A0A0C3GD46</accession>
<evidence type="ECO:0000313" key="2">
    <source>
        <dbReference type="EMBL" id="KIM88566.1"/>
    </source>
</evidence>
<sequence length="789" mass="87490">MSSSNSRLSDIFSTVRLRKSISSLRSKAGSIKSSKSRKRDSYSSYTPYTVYQQTMYPTILRDADVTRKLLDAISDAPGGRRSVSRLARTCKAFYEPALNVLWRELDSLIPIIALFPAHLLKRVRRPGLGLTKAPVEEDWNKVLAYGERVRSITYNERSNNIAPSIFPILDECRPRTYILPHLQQLIWRAETPAGLSRCSMFLNPELQDLILEIGTNFKQLDTFLKDMSSRTHLRSFSFTSPTSLPDSFTELLHGQNALEKLVLVAPGALSPGIGKWTSSLPKLHTLQLDLTGRSVIAVEGFFDDIPSGTGYATPSDDGSSDSGVFSEEDAEIDFTEIKKSSLRLTGHLPSKAAFSQLSQLQLSGEAANIAVFLKHLTSALTQLDLVIEDPPEKVDWQDLSTVMCERFGKTLQSLRVTATSASRFSDLVRSTSRAEPPTSQLSLEHFTTMPSLIRLEIDLPESIIFHNSDLSHLADVCPNLEVLKLCPVARFPSSPPQITLQGIHPLTTHCKRLHTLALVLNARAGAETILTSRKVSSRSLLRLHLGHSWVTDPLHVTILLSHLAPYLDNLKWFHEKNRPGFVEANARTWATVWEYLPHLQNMRLVERQPVVENVIAPPSTSEKSIDATTATVDQEVDATPLTVDSGIQSTPTLVDRLIDAKPDLLSVFVEAAPVVVEQSVGTEIEPEIQSEVKETMEPLEYENPRDDERPSYFITLPSIISGIVSSACKTFFLLPLYVPARVLDMSLAAYHARMGTADAKVMDIEKPSRSNTDSSTSSAELLDISPVCL</sequence>
<dbReference type="OrthoDB" id="268763at2759"/>
<evidence type="ECO:0000256" key="1">
    <source>
        <dbReference type="SAM" id="MobiDB-lite"/>
    </source>
</evidence>
<feature type="compositionally biased region" description="Low complexity" evidence="1">
    <location>
        <begin position="769"/>
        <end position="778"/>
    </location>
</feature>
<dbReference type="InParanoid" id="A0A0C3GD46"/>
<dbReference type="Proteomes" id="UP000054166">
    <property type="component" value="Unassembled WGS sequence"/>
</dbReference>
<reference evidence="2 3" key="1">
    <citation type="submission" date="2014-04" db="EMBL/GenBank/DDBJ databases">
        <authorList>
            <consortium name="DOE Joint Genome Institute"/>
            <person name="Kuo A."/>
            <person name="Tarkka M."/>
            <person name="Buscot F."/>
            <person name="Kohler A."/>
            <person name="Nagy L.G."/>
            <person name="Floudas D."/>
            <person name="Copeland A."/>
            <person name="Barry K.W."/>
            <person name="Cichocki N."/>
            <person name="Veneault-Fourrey C."/>
            <person name="LaButti K."/>
            <person name="Lindquist E.A."/>
            <person name="Lipzen A."/>
            <person name="Lundell T."/>
            <person name="Morin E."/>
            <person name="Murat C."/>
            <person name="Sun H."/>
            <person name="Tunlid A."/>
            <person name="Henrissat B."/>
            <person name="Grigoriev I.V."/>
            <person name="Hibbett D.S."/>
            <person name="Martin F."/>
            <person name="Nordberg H.P."/>
            <person name="Cantor M.N."/>
            <person name="Hua S.X."/>
        </authorList>
    </citation>
    <scope>NUCLEOTIDE SEQUENCE [LARGE SCALE GENOMIC DNA]</scope>
    <source>
        <strain evidence="2 3">F 1598</strain>
    </source>
</reference>
<feature type="region of interest" description="Disordered" evidence="1">
    <location>
        <begin position="765"/>
        <end position="789"/>
    </location>
</feature>
<dbReference type="SUPFAM" id="SSF52047">
    <property type="entry name" value="RNI-like"/>
    <property type="match status" value="1"/>
</dbReference>
<dbReference type="InterPro" id="IPR032675">
    <property type="entry name" value="LRR_dom_sf"/>
</dbReference>
<protein>
    <recommendedName>
        <fullName evidence="4">F-box domain-containing protein</fullName>
    </recommendedName>
</protein>
<evidence type="ECO:0000313" key="3">
    <source>
        <dbReference type="Proteomes" id="UP000054166"/>
    </source>
</evidence>
<dbReference type="HOGENOM" id="CLU_365696_0_0_1"/>
<name>A0A0C3GD46_PILCF</name>
<dbReference type="EMBL" id="KN832976">
    <property type="protein sequence ID" value="KIM88566.1"/>
    <property type="molecule type" value="Genomic_DNA"/>
</dbReference>
<dbReference type="AlphaFoldDB" id="A0A0C3GD46"/>
<evidence type="ECO:0008006" key="4">
    <source>
        <dbReference type="Google" id="ProtNLM"/>
    </source>
</evidence>
<organism evidence="2 3">
    <name type="scientific">Piloderma croceum (strain F 1598)</name>
    <dbReference type="NCBI Taxonomy" id="765440"/>
    <lineage>
        <taxon>Eukaryota</taxon>
        <taxon>Fungi</taxon>
        <taxon>Dikarya</taxon>
        <taxon>Basidiomycota</taxon>
        <taxon>Agaricomycotina</taxon>
        <taxon>Agaricomycetes</taxon>
        <taxon>Agaricomycetidae</taxon>
        <taxon>Atheliales</taxon>
        <taxon>Atheliaceae</taxon>
        <taxon>Piloderma</taxon>
    </lineage>
</organism>
<dbReference type="Gene3D" id="3.80.10.10">
    <property type="entry name" value="Ribonuclease Inhibitor"/>
    <property type="match status" value="1"/>
</dbReference>
<proteinExistence type="predicted"/>
<keyword evidence="3" id="KW-1185">Reference proteome</keyword>
<reference evidence="3" key="2">
    <citation type="submission" date="2015-01" db="EMBL/GenBank/DDBJ databases">
        <title>Evolutionary Origins and Diversification of the Mycorrhizal Mutualists.</title>
        <authorList>
            <consortium name="DOE Joint Genome Institute"/>
            <consortium name="Mycorrhizal Genomics Consortium"/>
            <person name="Kohler A."/>
            <person name="Kuo A."/>
            <person name="Nagy L.G."/>
            <person name="Floudas D."/>
            <person name="Copeland A."/>
            <person name="Barry K.W."/>
            <person name="Cichocki N."/>
            <person name="Veneault-Fourrey C."/>
            <person name="LaButti K."/>
            <person name="Lindquist E.A."/>
            <person name="Lipzen A."/>
            <person name="Lundell T."/>
            <person name="Morin E."/>
            <person name="Murat C."/>
            <person name="Riley R."/>
            <person name="Ohm R."/>
            <person name="Sun H."/>
            <person name="Tunlid A."/>
            <person name="Henrissat B."/>
            <person name="Grigoriev I.V."/>
            <person name="Hibbett D.S."/>
            <person name="Martin F."/>
        </authorList>
    </citation>
    <scope>NUCLEOTIDE SEQUENCE [LARGE SCALE GENOMIC DNA]</scope>
    <source>
        <strain evidence="3">F 1598</strain>
    </source>
</reference>
<dbReference type="STRING" id="765440.A0A0C3GD46"/>
<gene>
    <name evidence="2" type="ORF">PILCRDRAFT_62259</name>
</gene>